<proteinExistence type="predicted"/>
<accession>A0A8S5Q698</accession>
<organism evidence="1">
    <name type="scientific">Siphoviridae sp. ctHiz26</name>
    <dbReference type="NCBI Taxonomy" id="2825423"/>
    <lineage>
        <taxon>Viruses</taxon>
        <taxon>Duplodnaviria</taxon>
        <taxon>Heunggongvirae</taxon>
        <taxon>Uroviricota</taxon>
        <taxon>Caudoviricetes</taxon>
    </lineage>
</organism>
<reference evidence="1" key="1">
    <citation type="journal article" date="2021" name="Proc. Natl. Acad. Sci. U.S.A.">
        <title>A Catalog of Tens of Thousands of Viruses from Human Metagenomes Reveals Hidden Associations with Chronic Diseases.</title>
        <authorList>
            <person name="Tisza M.J."/>
            <person name="Buck C.B."/>
        </authorList>
    </citation>
    <scope>NUCLEOTIDE SEQUENCE</scope>
    <source>
        <strain evidence="1">CtHiz26</strain>
    </source>
</reference>
<protein>
    <submittedName>
        <fullName evidence="1">Uncharacterized protein</fullName>
    </submittedName>
</protein>
<sequence>METTKNTANNKIAYIVSDTTSDMLNTLNDFMALQCRIIALFEDKDEGENVIDATVATYHAISDAIAANIKDNMADIAKGEL</sequence>
<name>A0A8S5Q698_9CAUD</name>
<evidence type="ECO:0000313" key="1">
    <source>
        <dbReference type="EMBL" id="DAE14482.1"/>
    </source>
</evidence>
<dbReference type="EMBL" id="BK015583">
    <property type="protein sequence ID" value="DAE14482.1"/>
    <property type="molecule type" value="Genomic_DNA"/>
</dbReference>